<sequence length="173" mass="19708">MTSDDYARISTRLHLQDWEVPESLNTESIAADTVDVHEVYRILLEDGNTPNAVIFKHQFRANAPSHVLLTLRNAQDEIMALAYYKVIKVDPNSPVLSATAFNLHFRQPFALSREERKQFLQGVLYSMKQLELHAVNCLMSLKHADVFTLLIREGFDEIRSSFFALTKAVGEGK</sequence>
<dbReference type="RefSeq" id="WP_344910931.1">
    <property type="nucleotide sequence ID" value="NZ_BAAAYO010000010.1"/>
</dbReference>
<name>A0ABV5VV36_9BACL</name>
<dbReference type="EMBL" id="JBHMAG010000009">
    <property type="protein sequence ID" value="MFB9752157.1"/>
    <property type="molecule type" value="Genomic_DNA"/>
</dbReference>
<evidence type="ECO:0000313" key="1">
    <source>
        <dbReference type="EMBL" id="MFB9752157.1"/>
    </source>
</evidence>
<protein>
    <submittedName>
        <fullName evidence="1">Uncharacterized protein</fullName>
    </submittedName>
</protein>
<accession>A0ABV5VV36</accession>
<gene>
    <name evidence="1" type="ORF">ACFFNY_11380</name>
</gene>
<organism evidence="1 2">
    <name type="scientific">Paenibacillus hodogayensis</name>
    <dbReference type="NCBI Taxonomy" id="279208"/>
    <lineage>
        <taxon>Bacteria</taxon>
        <taxon>Bacillati</taxon>
        <taxon>Bacillota</taxon>
        <taxon>Bacilli</taxon>
        <taxon>Bacillales</taxon>
        <taxon>Paenibacillaceae</taxon>
        <taxon>Paenibacillus</taxon>
    </lineage>
</organism>
<keyword evidence="2" id="KW-1185">Reference proteome</keyword>
<evidence type="ECO:0000313" key="2">
    <source>
        <dbReference type="Proteomes" id="UP001589619"/>
    </source>
</evidence>
<comment type="caution">
    <text evidence="1">The sequence shown here is derived from an EMBL/GenBank/DDBJ whole genome shotgun (WGS) entry which is preliminary data.</text>
</comment>
<dbReference type="Proteomes" id="UP001589619">
    <property type="component" value="Unassembled WGS sequence"/>
</dbReference>
<proteinExistence type="predicted"/>
<reference evidence="1 2" key="1">
    <citation type="submission" date="2024-09" db="EMBL/GenBank/DDBJ databases">
        <authorList>
            <person name="Sun Q."/>
            <person name="Mori K."/>
        </authorList>
    </citation>
    <scope>NUCLEOTIDE SEQUENCE [LARGE SCALE GENOMIC DNA]</scope>
    <source>
        <strain evidence="1 2">JCM 12520</strain>
    </source>
</reference>